<accession>A0A2W2GF53</accession>
<proteinExistence type="inferred from homology"/>
<dbReference type="SUPFAM" id="SSF54637">
    <property type="entry name" value="Thioesterase/thiol ester dehydrase-isomerase"/>
    <property type="match status" value="1"/>
</dbReference>
<evidence type="ECO:0000256" key="2">
    <source>
        <dbReference type="ARBA" id="ARBA00023239"/>
    </source>
</evidence>
<evidence type="ECO:0000256" key="1">
    <source>
        <dbReference type="ARBA" id="ARBA00009174"/>
    </source>
</evidence>
<reference evidence="3 4" key="1">
    <citation type="submission" date="2018-01" db="EMBL/GenBank/DDBJ databases">
        <title>Draft genome sequence of Sphaerisporangium sp. 7K107.</title>
        <authorList>
            <person name="Sahin N."/>
            <person name="Saygin H."/>
            <person name="Ay H."/>
        </authorList>
    </citation>
    <scope>NUCLEOTIDE SEQUENCE [LARGE SCALE GENOMIC DNA]</scope>
    <source>
        <strain evidence="3 4">7K107</strain>
    </source>
</reference>
<dbReference type="PANTHER" id="PTHR30272">
    <property type="entry name" value="3-HYDROXYACYL-[ACYL-CARRIER-PROTEIN] DEHYDRATASE"/>
    <property type="match status" value="1"/>
</dbReference>
<dbReference type="GO" id="GO:0016829">
    <property type="term" value="F:lyase activity"/>
    <property type="evidence" value="ECO:0007669"/>
    <property type="project" value="UniProtKB-KW"/>
</dbReference>
<dbReference type="Proteomes" id="UP000248544">
    <property type="component" value="Unassembled WGS sequence"/>
</dbReference>
<gene>
    <name evidence="3" type="ORF">C1I98_14295</name>
</gene>
<dbReference type="InterPro" id="IPR013114">
    <property type="entry name" value="FabA_FabZ"/>
</dbReference>
<dbReference type="Gene3D" id="3.10.129.10">
    <property type="entry name" value="Hotdog Thioesterase"/>
    <property type="match status" value="1"/>
</dbReference>
<keyword evidence="2" id="KW-0456">Lyase</keyword>
<dbReference type="EMBL" id="POUA01000094">
    <property type="protein sequence ID" value="PZG46583.1"/>
    <property type="molecule type" value="Genomic_DNA"/>
</dbReference>
<evidence type="ECO:0000313" key="3">
    <source>
        <dbReference type="EMBL" id="PZG46583.1"/>
    </source>
</evidence>
<dbReference type="AlphaFoldDB" id="A0A2W2GF53"/>
<sequence length="150" mass="16741">MGFTELKQWLRHRHPMIYIDRVLDYAPGSHLTSSLLVSGTMDVIAGHFPERAIFPASHLTQAFAQSGIILYQVSTTPVADDELTLIGSMKSRFTRIVVPGDQVVFRVCSERIEDAAFFFSGRATVEDRPVAVFSGTLVRVKVADLGRMLW</sequence>
<dbReference type="Pfam" id="PF07977">
    <property type="entry name" value="FabA"/>
    <property type="match status" value="1"/>
</dbReference>
<organism evidence="3 4">
    <name type="scientific">Spongiactinospora gelatinilytica</name>
    <dbReference type="NCBI Taxonomy" id="2666298"/>
    <lineage>
        <taxon>Bacteria</taxon>
        <taxon>Bacillati</taxon>
        <taxon>Actinomycetota</taxon>
        <taxon>Actinomycetes</taxon>
        <taxon>Streptosporangiales</taxon>
        <taxon>Streptosporangiaceae</taxon>
        <taxon>Spongiactinospora</taxon>
    </lineage>
</organism>
<evidence type="ECO:0000313" key="4">
    <source>
        <dbReference type="Proteomes" id="UP000248544"/>
    </source>
</evidence>
<name>A0A2W2GF53_9ACTN</name>
<comment type="caution">
    <text evidence="3">The sequence shown here is derived from an EMBL/GenBank/DDBJ whole genome shotgun (WGS) entry which is preliminary data.</text>
</comment>
<keyword evidence="4" id="KW-1185">Reference proteome</keyword>
<comment type="similarity">
    <text evidence="1">Belongs to the thioester dehydratase family. FabZ subfamily.</text>
</comment>
<dbReference type="PANTHER" id="PTHR30272:SF1">
    <property type="entry name" value="3-HYDROXYACYL-[ACYL-CARRIER-PROTEIN] DEHYDRATASE"/>
    <property type="match status" value="1"/>
</dbReference>
<protein>
    <submittedName>
        <fullName evidence="3">Beta-hydroxyacyl-ACP dehydratase</fullName>
    </submittedName>
</protein>
<dbReference type="InterPro" id="IPR029069">
    <property type="entry name" value="HotDog_dom_sf"/>
</dbReference>